<evidence type="ECO:0000313" key="2">
    <source>
        <dbReference type="EMBL" id="KRY99172.1"/>
    </source>
</evidence>
<feature type="compositionally biased region" description="Basic and acidic residues" evidence="1">
    <location>
        <begin position="45"/>
        <end position="75"/>
    </location>
</feature>
<reference evidence="2 3" key="1">
    <citation type="submission" date="2015-01" db="EMBL/GenBank/DDBJ databases">
        <title>Evolution of Trichinella species and genotypes.</title>
        <authorList>
            <person name="Korhonen P.K."/>
            <person name="Edoardo P."/>
            <person name="Giuseppe L.R."/>
            <person name="Gasser R.B."/>
        </authorList>
    </citation>
    <scope>NUCLEOTIDE SEQUENCE [LARGE SCALE GENOMIC DNA]</scope>
    <source>
        <strain evidence="2">ISS1029</strain>
    </source>
</reference>
<sequence length="75" mass="9137">NAVVRDRWDYGDKTGGWKGCWVGEGVKRERKRLKEREQEEYEGGLGREERREEDLEEYEEKKERISYRNRTGKLE</sequence>
<proteinExistence type="predicted"/>
<evidence type="ECO:0000256" key="1">
    <source>
        <dbReference type="SAM" id="MobiDB-lite"/>
    </source>
</evidence>
<name>A0A0V1GLT7_9BILA</name>
<dbReference type="AlphaFoldDB" id="A0A0V1GLT7"/>
<keyword evidence="3" id="KW-1185">Reference proteome</keyword>
<dbReference type="Proteomes" id="UP000055024">
    <property type="component" value="Unassembled WGS sequence"/>
</dbReference>
<dbReference type="EMBL" id="JYDP01000964">
    <property type="protein sequence ID" value="KRY99172.1"/>
    <property type="molecule type" value="Genomic_DNA"/>
</dbReference>
<feature type="non-terminal residue" evidence="2">
    <location>
        <position position="75"/>
    </location>
</feature>
<feature type="region of interest" description="Disordered" evidence="1">
    <location>
        <begin position="34"/>
        <end position="75"/>
    </location>
</feature>
<organism evidence="2 3">
    <name type="scientific">Trichinella zimbabwensis</name>
    <dbReference type="NCBI Taxonomy" id="268475"/>
    <lineage>
        <taxon>Eukaryota</taxon>
        <taxon>Metazoa</taxon>
        <taxon>Ecdysozoa</taxon>
        <taxon>Nematoda</taxon>
        <taxon>Enoplea</taxon>
        <taxon>Dorylaimia</taxon>
        <taxon>Trichinellida</taxon>
        <taxon>Trichinellidae</taxon>
        <taxon>Trichinella</taxon>
    </lineage>
</organism>
<feature type="non-terminal residue" evidence="2">
    <location>
        <position position="1"/>
    </location>
</feature>
<protein>
    <submittedName>
        <fullName evidence="2">Uncharacterized protein</fullName>
    </submittedName>
</protein>
<comment type="caution">
    <text evidence="2">The sequence shown here is derived from an EMBL/GenBank/DDBJ whole genome shotgun (WGS) entry which is preliminary data.</text>
</comment>
<gene>
    <name evidence="2" type="ORF">T11_6353</name>
</gene>
<accession>A0A0V1GLT7</accession>
<evidence type="ECO:0000313" key="3">
    <source>
        <dbReference type="Proteomes" id="UP000055024"/>
    </source>
</evidence>